<name>A0ABQ3LX29_9SPHN</name>
<dbReference type="InterPro" id="IPR016040">
    <property type="entry name" value="NAD(P)-bd_dom"/>
</dbReference>
<dbReference type="EMBL" id="BNAQ01000021">
    <property type="protein sequence ID" value="GHH26871.1"/>
    <property type="molecule type" value="Genomic_DNA"/>
</dbReference>
<protein>
    <recommendedName>
        <fullName evidence="1">NAD(P)-binding domain-containing protein</fullName>
    </recommendedName>
</protein>
<dbReference type="PANTHER" id="PTHR47129">
    <property type="entry name" value="QUINONE OXIDOREDUCTASE 2"/>
    <property type="match status" value="1"/>
</dbReference>
<evidence type="ECO:0000259" key="1">
    <source>
        <dbReference type="Pfam" id="PF13460"/>
    </source>
</evidence>
<dbReference type="Gene3D" id="3.40.50.720">
    <property type="entry name" value="NAD(P)-binding Rossmann-like Domain"/>
    <property type="match status" value="1"/>
</dbReference>
<gene>
    <name evidence="2" type="ORF">GCM10008023_41950</name>
</gene>
<dbReference type="Proteomes" id="UP000652430">
    <property type="component" value="Unassembled WGS sequence"/>
</dbReference>
<dbReference type="PANTHER" id="PTHR47129:SF1">
    <property type="entry name" value="NMRA-LIKE DOMAIN-CONTAINING PROTEIN"/>
    <property type="match status" value="1"/>
</dbReference>
<accession>A0ABQ3LX29</accession>
<dbReference type="InterPro" id="IPR052718">
    <property type="entry name" value="NmrA-type_oxidoreductase"/>
</dbReference>
<feature type="domain" description="NAD(P)-binding" evidence="1">
    <location>
        <begin position="6"/>
        <end position="183"/>
    </location>
</feature>
<dbReference type="SUPFAM" id="SSF51735">
    <property type="entry name" value="NAD(P)-binding Rossmann-fold domains"/>
    <property type="match status" value="1"/>
</dbReference>
<evidence type="ECO:0000313" key="2">
    <source>
        <dbReference type="EMBL" id="GHH26871.1"/>
    </source>
</evidence>
<dbReference type="InterPro" id="IPR036291">
    <property type="entry name" value="NAD(P)-bd_dom_sf"/>
</dbReference>
<evidence type="ECO:0000313" key="3">
    <source>
        <dbReference type="Proteomes" id="UP000652430"/>
    </source>
</evidence>
<dbReference type="Pfam" id="PF13460">
    <property type="entry name" value="NAD_binding_10"/>
    <property type="match status" value="1"/>
</dbReference>
<comment type="caution">
    <text evidence="2">The sequence shown here is derived from an EMBL/GenBank/DDBJ whole genome shotgun (WGS) entry which is preliminary data.</text>
</comment>
<keyword evidence="3" id="KW-1185">Reference proteome</keyword>
<organism evidence="2 3">
    <name type="scientific">Sphingomonas glacialis</name>
    <dbReference type="NCBI Taxonomy" id="658225"/>
    <lineage>
        <taxon>Bacteria</taxon>
        <taxon>Pseudomonadati</taxon>
        <taxon>Pseudomonadota</taxon>
        <taxon>Alphaproteobacteria</taxon>
        <taxon>Sphingomonadales</taxon>
        <taxon>Sphingomonadaceae</taxon>
        <taxon>Sphingomonas</taxon>
    </lineage>
</organism>
<reference evidence="3" key="1">
    <citation type="journal article" date="2019" name="Int. J. Syst. Evol. Microbiol.">
        <title>The Global Catalogue of Microorganisms (GCM) 10K type strain sequencing project: providing services to taxonomists for standard genome sequencing and annotation.</title>
        <authorList>
            <consortium name="The Broad Institute Genomics Platform"/>
            <consortium name="The Broad Institute Genome Sequencing Center for Infectious Disease"/>
            <person name="Wu L."/>
            <person name="Ma J."/>
        </authorList>
    </citation>
    <scope>NUCLEOTIDE SEQUENCE [LARGE SCALE GENOMIC DNA]</scope>
    <source>
        <strain evidence="3">CGMCC 1.8957</strain>
    </source>
</reference>
<proteinExistence type="predicted"/>
<dbReference type="RefSeq" id="WP_229839633.1">
    <property type="nucleotide sequence ID" value="NZ_BNAQ01000021.1"/>
</dbReference>
<sequence>MYAITGASGQLGRLVIASLLERIDAASIVALVRDPAKVGDLAARGVVVRAFDYNAPATLAPALDGVDRLLLISSSELGARPAQHQAVIDAAKAAGVGYIAYTSILRADTNPMILASDHRATEAAIKASGLPYAFLRNGWYTENYIMSAGPAIEHGAFLGSAGTGRISNASRANYAAAAVAVLTDGSAGSRTFGWRAKVRSFWPTLPKPSPAVPANR</sequence>